<dbReference type="GO" id="GO:0000082">
    <property type="term" value="P:G1/S transition of mitotic cell cycle"/>
    <property type="evidence" value="ECO:0007669"/>
    <property type="project" value="InterPro"/>
</dbReference>
<dbReference type="AlphaFoldDB" id="A0A6A6RD52"/>
<reference evidence="10" key="1">
    <citation type="journal article" date="2020" name="Stud. Mycol.">
        <title>101 Dothideomycetes genomes: a test case for predicting lifestyles and emergence of pathogens.</title>
        <authorList>
            <person name="Haridas S."/>
            <person name="Albert R."/>
            <person name="Binder M."/>
            <person name="Bloem J."/>
            <person name="Labutti K."/>
            <person name="Salamov A."/>
            <person name="Andreopoulos B."/>
            <person name="Baker S."/>
            <person name="Barry K."/>
            <person name="Bills G."/>
            <person name="Bluhm B."/>
            <person name="Cannon C."/>
            <person name="Castanera R."/>
            <person name="Culley D."/>
            <person name="Daum C."/>
            <person name="Ezra D."/>
            <person name="Gonzalez J."/>
            <person name="Henrissat B."/>
            <person name="Kuo A."/>
            <person name="Liang C."/>
            <person name="Lipzen A."/>
            <person name="Lutzoni F."/>
            <person name="Magnuson J."/>
            <person name="Mondo S."/>
            <person name="Nolan M."/>
            <person name="Ohm R."/>
            <person name="Pangilinan J."/>
            <person name="Park H.-J."/>
            <person name="Ramirez L."/>
            <person name="Alfaro M."/>
            <person name="Sun H."/>
            <person name="Tritt A."/>
            <person name="Yoshinaga Y."/>
            <person name="Zwiers L.-H."/>
            <person name="Turgeon B."/>
            <person name="Goodwin S."/>
            <person name="Spatafora J."/>
            <person name="Crous P."/>
            <person name="Grigoriev I."/>
        </authorList>
    </citation>
    <scope>NUCLEOTIDE SEQUENCE</scope>
    <source>
        <strain evidence="10">CBS 269.34</strain>
    </source>
</reference>
<evidence type="ECO:0000313" key="10">
    <source>
        <dbReference type="EMBL" id="KAF2502322.1"/>
    </source>
</evidence>
<feature type="compositionally biased region" description="Low complexity" evidence="9">
    <location>
        <begin position="96"/>
        <end position="132"/>
    </location>
</feature>
<feature type="region of interest" description="Disordered" evidence="9">
    <location>
        <begin position="1"/>
        <end position="70"/>
    </location>
</feature>
<evidence type="ECO:0000256" key="7">
    <source>
        <dbReference type="ARBA" id="ARBA00023163"/>
    </source>
</evidence>
<feature type="compositionally biased region" description="Low complexity" evidence="9">
    <location>
        <begin position="145"/>
        <end position="155"/>
    </location>
</feature>
<feature type="compositionally biased region" description="Polar residues" evidence="9">
    <location>
        <begin position="168"/>
        <end position="186"/>
    </location>
</feature>
<dbReference type="PANTHER" id="PTHR28246:SF1">
    <property type="entry name" value="G1-SPECIFIC TRANSCRIPTIONAL REPRESSOR WHI5-RELATED"/>
    <property type="match status" value="1"/>
</dbReference>
<keyword evidence="5" id="KW-0678">Repressor</keyword>
<dbReference type="GO" id="GO:0003712">
    <property type="term" value="F:transcription coregulator activity"/>
    <property type="evidence" value="ECO:0007669"/>
    <property type="project" value="TreeGrafter"/>
</dbReference>
<name>A0A6A6RD52_9PEZI</name>
<evidence type="ECO:0000256" key="1">
    <source>
        <dbReference type="ARBA" id="ARBA00004123"/>
    </source>
</evidence>
<feature type="compositionally biased region" description="Polar residues" evidence="9">
    <location>
        <begin position="274"/>
        <end position="290"/>
    </location>
</feature>
<gene>
    <name evidence="10" type="ORF">BU16DRAFT_4863</name>
</gene>
<accession>A0A6A6RD52</accession>
<evidence type="ECO:0000313" key="11">
    <source>
        <dbReference type="Proteomes" id="UP000799750"/>
    </source>
</evidence>
<feature type="region of interest" description="Disordered" evidence="9">
    <location>
        <begin position="239"/>
        <end position="320"/>
    </location>
</feature>
<feature type="region of interest" description="Disordered" evidence="9">
    <location>
        <begin position="459"/>
        <end position="485"/>
    </location>
</feature>
<protein>
    <recommendedName>
        <fullName evidence="12">Cyclin-dependent kinase</fullName>
    </recommendedName>
</protein>
<dbReference type="EMBL" id="MU004181">
    <property type="protein sequence ID" value="KAF2502322.1"/>
    <property type="molecule type" value="Genomic_DNA"/>
</dbReference>
<dbReference type="Pfam" id="PF08528">
    <property type="entry name" value="Whi5"/>
    <property type="match status" value="1"/>
</dbReference>
<sequence>MQAISPQVVTPLETASPRHGVMKPAEFSMSPARPTRLPEAINPQHSSTITTTTRRDGVPNSQESFVSAASSGFGAPRLLSSLSNISNSTGADTELTSPTSSNEPSSQSQGFDSSQSVTASPPRPRPQQQSRPIAPPLNTDLRQNSSGSGSATATSPMSMDAPFLAPSSKRTASGTVKSAGSNSTMDSPMRAPVRGGHSRNTSTDSNASRIGELSAQLKTRLSYAMVKVQNGWEKHTIDELEELPSQRGSPIGLPGRRSLDSPRFPERRRRPSGVSETSDQYMASPSQASPNGIPRSLNGTPPSSWRLGPSQPLPQARLMYTGGNASHAPALAPAADIVSRRNRRSNSTNVPPMLSTQRKYYSDVGAPSTPTTIPRAGILRMPSQQAEKDAVDTLLFMSSPNNSNRLAHTSADTQPSPLRSEFPAAKRVVFENRNGSSSSEPDDVRAMANGSHNVVQKMRFNAGYSHNSRLGESDDEIPVQPPNKR</sequence>
<dbReference type="GO" id="GO:0005737">
    <property type="term" value="C:cytoplasm"/>
    <property type="evidence" value="ECO:0007669"/>
    <property type="project" value="UniProtKB-SubCell"/>
</dbReference>
<organism evidence="10 11">
    <name type="scientific">Lophium mytilinum</name>
    <dbReference type="NCBI Taxonomy" id="390894"/>
    <lineage>
        <taxon>Eukaryota</taxon>
        <taxon>Fungi</taxon>
        <taxon>Dikarya</taxon>
        <taxon>Ascomycota</taxon>
        <taxon>Pezizomycotina</taxon>
        <taxon>Dothideomycetes</taxon>
        <taxon>Pleosporomycetidae</taxon>
        <taxon>Mytilinidiales</taxon>
        <taxon>Mytilinidiaceae</taxon>
        <taxon>Lophium</taxon>
    </lineage>
</organism>
<evidence type="ECO:0000256" key="5">
    <source>
        <dbReference type="ARBA" id="ARBA00022491"/>
    </source>
</evidence>
<keyword evidence="8" id="KW-0539">Nucleus</keyword>
<evidence type="ECO:0000256" key="3">
    <source>
        <dbReference type="ARBA" id="ARBA00006922"/>
    </source>
</evidence>
<evidence type="ECO:0000256" key="9">
    <source>
        <dbReference type="SAM" id="MobiDB-lite"/>
    </source>
</evidence>
<dbReference type="PANTHER" id="PTHR28246">
    <property type="entry name" value="G1-SPECIFIC TRANSCRIPTIONAL REPRESSOR WHI5-RELATED"/>
    <property type="match status" value="1"/>
</dbReference>
<feature type="compositionally biased region" description="Polar residues" evidence="9">
    <location>
        <begin position="198"/>
        <end position="208"/>
    </location>
</feature>
<evidence type="ECO:0000256" key="2">
    <source>
        <dbReference type="ARBA" id="ARBA00004496"/>
    </source>
</evidence>
<feature type="compositionally biased region" description="Polar residues" evidence="9">
    <location>
        <begin position="43"/>
        <end position="52"/>
    </location>
</feature>
<comment type="subcellular location">
    <subcellularLocation>
        <location evidence="2">Cytoplasm</location>
    </subcellularLocation>
    <subcellularLocation>
        <location evidence="1">Nucleus</location>
    </subcellularLocation>
</comment>
<dbReference type="GO" id="GO:0033309">
    <property type="term" value="C:SBF transcription complex"/>
    <property type="evidence" value="ECO:0007669"/>
    <property type="project" value="TreeGrafter"/>
</dbReference>
<keyword evidence="7" id="KW-0804">Transcription</keyword>
<evidence type="ECO:0000256" key="8">
    <source>
        <dbReference type="ARBA" id="ARBA00023242"/>
    </source>
</evidence>
<dbReference type="InterPro" id="IPR013734">
    <property type="entry name" value="TF_Nrm1/Whi5"/>
</dbReference>
<proteinExistence type="inferred from homology"/>
<dbReference type="Proteomes" id="UP000799750">
    <property type="component" value="Unassembled WGS sequence"/>
</dbReference>
<keyword evidence="4" id="KW-0963">Cytoplasm</keyword>
<comment type="similarity">
    <text evidence="3">Belongs to the WHI5/NRM1 family.</text>
</comment>
<evidence type="ECO:0000256" key="4">
    <source>
        <dbReference type="ARBA" id="ARBA00022490"/>
    </source>
</evidence>
<dbReference type="OrthoDB" id="2359117at2759"/>
<keyword evidence="6" id="KW-0805">Transcription regulation</keyword>
<feature type="region of interest" description="Disordered" evidence="9">
    <location>
        <begin position="83"/>
        <end position="210"/>
    </location>
</feature>
<dbReference type="InterPro" id="IPR039198">
    <property type="entry name" value="Srl3/Whi5"/>
</dbReference>
<keyword evidence="11" id="KW-1185">Reference proteome</keyword>
<evidence type="ECO:0000256" key="6">
    <source>
        <dbReference type="ARBA" id="ARBA00023015"/>
    </source>
</evidence>
<evidence type="ECO:0008006" key="12">
    <source>
        <dbReference type="Google" id="ProtNLM"/>
    </source>
</evidence>